<dbReference type="NCBIfam" id="NF046077">
    <property type="entry name" value="LPS_M949_RS01915"/>
    <property type="match status" value="1"/>
</dbReference>
<reference evidence="2 3" key="1">
    <citation type="submission" date="2019-11" db="EMBL/GenBank/DDBJ databases">
        <title>Type strains purchased from KCTC, JCM and DSMZ.</title>
        <authorList>
            <person name="Lu H."/>
        </authorList>
    </citation>
    <scope>NUCLEOTIDE SEQUENCE [LARGE SCALE GENOMIC DNA]</scope>
    <source>
        <strain evidence="2 3">JCM 31587</strain>
    </source>
</reference>
<evidence type="ECO:0000313" key="2">
    <source>
        <dbReference type="EMBL" id="MTW10512.1"/>
    </source>
</evidence>
<dbReference type="AlphaFoldDB" id="A0A6L6QDQ3"/>
<feature type="chain" id="PRO_5027116004" evidence="1">
    <location>
        <begin position="22"/>
        <end position="355"/>
    </location>
</feature>
<comment type="caution">
    <text evidence="2">The sequence shown here is derived from an EMBL/GenBank/DDBJ whole genome shotgun (WGS) entry which is preliminary data.</text>
</comment>
<name>A0A6L6QDQ3_9BURK</name>
<organism evidence="2 3">
    <name type="scientific">Massilia eburnea</name>
    <dbReference type="NCBI Taxonomy" id="1776165"/>
    <lineage>
        <taxon>Bacteria</taxon>
        <taxon>Pseudomonadati</taxon>
        <taxon>Pseudomonadota</taxon>
        <taxon>Betaproteobacteria</taxon>
        <taxon>Burkholderiales</taxon>
        <taxon>Oxalobacteraceae</taxon>
        <taxon>Telluria group</taxon>
        <taxon>Massilia</taxon>
    </lineage>
</organism>
<accession>A0A6L6QDQ3</accession>
<dbReference type="InterPro" id="IPR058148">
    <property type="entry name" value="M949_RS01915-like_dom"/>
</dbReference>
<gene>
    <name evidence="2" type="ORF">GM658_07830</name>
</gene>
<dbReference type="RefSeq" id="WP_155453465.1">
    <property type="nucleotide sequence ID" value="NZ_WNKX01000005.1"/>
</dbReference>
<protein>
    <submittedName>
        <fullName evidence="2">Uncharacterized protein</fullName>
    </submittedName>
</protein>
<dbReference type="OrthoDB" id="7004036at2"/>
<feature type="signal peptide" evidence="1">
    <location>
        <begin position="1"/>
        <end position="21"/>
    </location>
</feature>
<keyword evidence="1" id="KW-0732">Signal</keyword>
<dbReference type="Proteomes" id="UP000472320">
    <property type="component" value="Unassembled WGS sequence"/>
</dbReference>
<dbReference type="EMBL" id="WNKX01000005">
    <property type="protein sequence ID" value="MTW10512.1"/>
    <property type="molecule type" value="Genomic_DNA"/>
</dbReference>
<evidence type="ECO:0000313" key="3">
    <source>
        <dbReference type="Proteomes" id="UP000472320"/>
    </source>
</evidence>
<keyword evidence="3" id="KW-1185">Reference proteome</keyword>
<evidence type="ECO:0000256" key="1">
    <source>
        <dbReference type="SAM" id="SignalP"/>
    </source>
</evidence>
<proteinExistence type="predicted"/>
<sequence>MKNPLIALVAAALLPSAPAHALSQGINKWETPNGKLVLVLGTYEDQIKYHRNFTFYFQNGESDDWHQVPIMEKKGIPSIGWDSASHDEITLADGTVVQRADGVYFVTASKRAGKGSYFDPGDVTVTWYQLLDAGDNDHDGAAQQFSPTSTRIIRAVPNGVDDIIAKESKLPLVQKQSAEILGFKKITPLGKVISVTRVVEKTDEKILVLTEKPTKSANGRIERIDLNATYYGKAGQQWKSDWAINDFVNCPGLDSKASFFPDATTITDIDADGKPEITIAYQLFCGGGVEPSTVKVILRQGDTKYAIRGETMIRLPGQAAIGGNRTPDPGLLQPANVAFLKHLESVWNGVYVEKR</sequence>